<dbReference type="InterPro" id="IPR004659">
    <property type="entry name" value="RNase_E/G"/>
</dbReference>
<evidence type="ECO:0000313" key="7">
    <source>
        <dbReference type="EMBL" id="ADU31278.1"/>
    </source>
</evidence>
<reference evidence="7" key="1">
    <citation type="submission" date="2010-12" db="EMBL/GenBank/DDBJ databases">
        <title>Complete sequence of Bacillus cellulosilyticus DSM 2522.</title>
        <authorList>
            <consortium name="US DOE Joint Genome Institute"/>
            <person name="Lucas S."/>
            <person name="Copeland A."/>
            <person name="Lapidus A."/>
            <person name="Cheng J.-F."/>
            <person name="Bruce D."/>
            <person name="Goodwin L."/>
            <person name="Pitluck S."/>
            <person name="Chertkov O."/>
            <person name="Detter J.C."/>
            <person name="Han C."/>
            <person name="Tapia R."/>
            <person name="Land M."/>
            <person name="Hauser L."/>
            <person name="Jeffries C."/>
            <person name="Kyrpides N."/>
            <person name="Ivanova N."/>
            <person name="Mikhailova N."/>
            <person name="Brumm P."/>
            <person name="Mead D."/>
            <person name="Woyke T."/>
        </authorList>
    </citation>
    <scope>NUCLEOTIDE SEQUENCE [LARGE SCALE GENOMIC DNA]</scope>
    <source>
        <strain evidence="7">DSM 2522</strain>
    </source>
</reference>
<dbReference type="InterPro" id="IPR019307">
    <property type="entry name" value="RNA-bd_AU-1/RNase_E/G"/>
</dbReference>
<dbReference type="EMBL" id="CP002394">
    <property type="protein sequence ID" value="ADU31278.1"/>
    <property type="molecule type" value="Genomic_DNA"/>
</dbReference>
<evidence type="ECO:0000313" key="8">
    <source>
        <dbReference type="Proteomes" id="UP000001401"/>
    </source>
</evidence>
<dbReference type="NCBIfam" id="TIGR00757">
    <property type="entry name" value="RNaseEG"/>
    <property type="match status" value="1"/>
</dbReference>
<dbReference type="Gene3D" id="2.40.50.140">
    <property type="entry name" value="Nucleic acid-binding proteins"/>
    <property type="match status" value="1"/>
</dbReference>
<organism evidence="7 8">
    <name type="scientific">Evansella cellulosilytica (strain ATCC 21833 / DSM 2522 / FERM P-1141 / JCM 9156 / N-4)</name>
    <name type="common">Bacillus cellulosilyticus</name>
    <dbReference type="NCBI Taxonomy" id="649639"/>
    <lineage>
        <taxon>Bacteria</taxon>
        <taxon>Bacillati</taxon>
        <taxon>Bacillota</taxon>
        <taxon>Bacilli</taxon>
        <taxon>Bacillales</taxon>
        <taxon>Bacillaceae</taxon>
        <taxon>Evansella</taxon>
    </lineage>
</organism>
<dbReference type="Gene3D" id="3.40.1260.20">
    <property type="entry name" value="Ribonuclease E, catalytic domain"/>
    <property type="match status" value="1"/>
</dbReference>
<proteinExistence type="predicted"/>
<feature type="domain" description="S1 motif" evidence="6">
    <location>
        <begin position="38"/>
        <end position="120"/>
    </location>
</feature>
<evidence type="ECO:0000256" key="3">
    <source>
        <dbReference type="ARBA" id="ARBA00022801"/>
    </source>
</evidence>
<keyword evidence="4" id="KW-0460">Magnesium</keyword>
<dbReference type="CDD" id="cd04453">
    <property type="entry name" value="S1_RNase_E"/>
    <property type="match status" value="1"/>
</dbReference>
<dbReference type="SUPFAM" id="SSF50249">
    <property type="entry name" value="Nucleic acid-binding proteins"/>
    <property type="match status" value="1"/>
</dbReference>
<dbReference type="GO" id="GO:0006364">
    <property type="term" value="P:rRNA processing"/>
    <property type="evidence" value="ECO:0007669"/>
    <property type="project" value="TreeGrafter"/>
</dbReference>
<dbReference type="OrthoDB" id="9804278at2"/>
<dbReference type="STRING" id="649639.Bcell_3028"/>
<comment type="cofactor">
    <cofactor evidence="1">
        <name>Mg(2+)</name>
        <dbReference type="ChEBI" id="CHEBI:18420"/>
    </cofactor>
</comment>
<keyword evidence="5" id="KW-0694">RNA-binding</keyword>
<protein>
    <submittedName>
        <fullName evidence="7">Ribonuclease, Rne/Rng family</fullName>
    </submittedName>
</protein>
<evidence type="ECO:0000256" key="1">
    <source>
        <dbReference type="ARBA" id="ARBA00001946"/>
    </source>
</evidence>
<dbReference type="PROSITE" id="PS50126">
    <property type="entry name" value="S1"/>
    <property type="match status" value="1"/>
</dbReference>
<keyword evidence="2" id="KW-0479">Metal-binding</keyword>
<dbReference type="HOGENOM" id="CLU_003468_5_3_9"/>
<accession>E6TYU3</accession>
<dbReference type="Pfam" id="PF10150">
    <property type="entry name" value="RNase_E_G"/>
    <property type="match status" value="1"/>
</dbReference>
<dbReference type="Proteomes" id="UP000001401">
    <property type="component" value="Chromosome"/>
</dbReference>
<keyword evidence="8" id="KW-1185">Reference proteome</keyword>
<evidence type="ECO:0000256" key="2">
    <source>
        <dbReference type="ARBA" id="ARBA00022723"/>
    </source>
</evidence>
<dbReference type="InterPro" id="IPR003029">
    <property type="entry name" value="S1_domain"/>
</dbReference>
<gene>
    <name evidence="7" type="ordered locus">Bcell_3028</name>
</gene>
<dbReference type="eggNOG" id="COG1530">
    <property type="taxonomic scope" value="Bacteria"/>
</dbReference>
<dbReference type="KEGG" id="bco:Bcell_3028"/>
<dbReference type="GO" id="GO:0004540">
    <property type="term" value="F:RNA nuclease activity"/>
    <property type="evidence" value="ECO:0007669"/>
    <property type="project" value="InterPro"/>
</dbReference>
<dbReference type="GO" id="GO:0003723">
    <property type="term" value="F:RNA binding"/>
    <property type="evidence" value="ECO:0007669"/>
    <property type="project" value="UniProtKB-KW"/>
</dbReference>
<evidence type="ECO:0000259" key="6">
    <source>
        <dbReference type="PROSITE" id="PS50126"/>
    </source>
</evidence>
<dbReference type="AlphaFoldDB" id="E6TYU3"/>
<dbReference type="GO" id="GO:0005737">
    <property type="term" value="C:cytoplasm"/>
    <property type="evidence" value="ECO:0007669"/>
    <property type="project" value="TreeGrafter"/>
</dbReference>
<dbReference type="InterPro" id="IPR012340">
    <property type="entry name" value="NA-bd_OB-fold"/>
</dbReference>
<dbReference type="SMART" id="SM00316">
    <property type="entry name" value="S1"/>
    <property type="match status" value="1"/>
</dbReference>
<dbReference type="GO" id="GO:0016787">
    <property type="term" value="F:hydrolase activity"/>
    <property type="evidence" value="ECO:0007669"/>
    <property type="project" value="UniProtKB-KW"/>
</dbReference>
<sequence>MRKVILNLTTSQKRGAVLEDNKVVEWLFEQEDEHSRTSNVFIGRVEDIVPGMEAAFVNIGADKNGFLYRNELIAYDTLKDDKEPDVKQPTIASMLKEGQSIIVQVTKEAVGAKGVRLTEKISLPGKYIVYLPYGNYVAVSKKMNEENRKGWREKAREWIEDREGIIIRTNAEDASHEEIYHEFTLLRHQHQQMLQQAEKVNVPNVLLNQSSLISRVQRDYLTNKNSEIVVDHFESYEQLLNSSLEGCNIHLYQEKEDIFSYYDIEKHLEKALHEKVWLKSGGFLIIEKTEALTVIDVNTGKFTGKHNLRDTVVKTNIEAAYAVAQQLRLRNIGGIILIDFIDMKVESDQKSVLKALKEATKNDRTLTNVAGFTNFGLVEMTRKKARKPLHDIMMESCSVCKGTGQVLSLKSKIAHLEREVFALRYIDQDAILVEVDSAVYESLLQNNNDLLTSMEQVVNKTIYLVNGENGHLPTIRLIGDYDEIKASWEKRMKEV</sequence>
<dbReference type="PANTHER" id="PTHR30001">
    <property type="entry name" value="RIBONUCLEASE"/>
    <property type="match status" value="1"/>
</dbReference>
<evidence type="ECO:0000256" key="4">
    <source>
        <dbReference type="ARBA" id="ARBA00022842"/>
    </source>
</evidence>
<name>E6TYU3_EVAC2</name>
<dbReference type="PANTHER" id="PTHR30001:SF0">
    <property type="entry name" value="RIBONUCLEASE G"/>
    <property type="match status" value="1"/>
</dbReference>
<dbReference type="GO" id="GO:0046872">
    <property type="term" value="F:metal ion binding"/>
    <property type="evidence" value="ECO:0007669"/>
    <property type="project" value="UniProtKB-KW"/>
</dbReference>
<evidence type="ECO:0000256" key="5">
    <source>
        <dbReference type="ARBA" id="ARBA00022884"/>
    </source>
</evidence>
<dbReference type="RefSeq" id="WP_013489609.1">
    <property type="nucleotide sequence ID" value="NC_014829.1"/>
</dbReference>
<keyword evidence="3" id="KW-0378">Hydrolase</keyword>